<evidence type="ECO:0000256" key="3">
    <source>
        <dbReference type="ARBA" id="ARBA00022692"/>
    </source>
</evidence>
<dbReference type="Gene3D" id="1.20.1250.20">
    <property type="entry name" value="MFS general substrate transporter like domains"/>
    <property type="match status" value="2"/>
</dbReference>
<keyword evidence="3 6" id="KW-0812">Transmembrane</keyword>
<feature type="transmembrane region" description="Helical" evidence="6">
    <location>
        <begin position="349"/>
        <end position="369"/>
    </location>
</feature>
<proteinExistence type="predicted"/>
<keyword evidence="5 6" id="KW-0472">Membrane</keyword>
<dbReference type="InterPro" id="IPR036259">
    <property type="entry name" value="MFS_trans_sf"/>
</dbReference>
<gene>
    <name evidence="7" type="ORF">DM819_16810</name>
</gene>
<feature type="transmembrane region" description="Helical" evidence="6">
    <location>
        <begin position="48"/>
        <end position="68"/>
    </location>
</feature>
<evidence type="ECO:0000256" key="5">
    <source>
        <dbReference type="ARBA" id="ARBA00023136"/>
    </source>
</evidence>
<dbReference type="SUPFAM" id="SSF103473">
    <property type="entry name" value="MFS general substrate transporter"/>
    <property type="match status" value="1"/>
</dbReference>
<feature type="transmembrane region" description="Helical" evidence="6">
    <location>
        <begin position="105"/>
        <end position="125"/>
    </location>
</feature>
<protein>
    <submittedName>
        <fullName evidence="7">MFS transporter</fullName>
    </submittedName>
</protein>
<evidence type="ECO:0000313" key="7">
    <source>
        <dbReference type="EMBL" id="NWL47467.1"/>
    </source>
</evidence>
<evidence type="ECO:0000256" key="4">
    <source>
        <dbReference type="ARBA" id="ARBA00022989"/>
    </source>
</evidence>
<feature type="transmembrane region" description="Helical" evidence="6">
    <location>
        <begin position="132"/>
        <end position="151"/>
    </location>
</feature>
<sequence>MPTPLKIAPGLLPIVVFAALTPTLLMTAPAVAAQLASQLALTPAQIGRLFSTELGAMSLATLPAWYWLKRIDPRRAARLAALLFIAGNLASAIVDSYHALLALRFLTALAGGSLMILCMASAAGLPNPSRVYGLWLLGQLVLGAVGLAVLPGWFARYGLAACYLSLAALSLLALPLTHFFPAWLTAPQQQAMAPLHKGKALLGLAAILCFYLSLSGVWTFIGTIAQASGIDSSASGRILALATLMGMVGAALASSLGARLPRTALLVAGFVVMCGAILALYGQLPPARFAMAAMAFKIMWTFVLPLLLATLAELDPSGRLMNAINLMIGAGLAAGPAIAGQMLQATGNAGSSLLAGACMTLLALLLTLCSRVGGRTFF</sequence>
<evidence type="ECO:0000256" key="2">
    <source>
        <dbReference type="ARBA" id="ARBA00022475"/>
    </source>
</evidence>
<dbReference type="Proteomes" id="UP000704738">
    <property type="component" value="Unassembled WGS sequence"/>
</dbReference>
<dbReference type="Pfam" id="PF07690">
    <property type="entry name" value="MFS_1"/>
    <property type="match status" value="1"/>
</dbReference>
<feature type="transmembrane region" description="Helical" evidence="6">
    <location>
        <begin position="237"/>
        <end position="257"/>
    </location>
</feature>
<dbReference type="AlphaFoldDB" id="A0ABD6N9S4"/>
<comment type="caution">
    <text evidence="7">The sequence shown here is derived from an EMBL/GenBank/DDBJ whole genome shotgun (WGS) entry which is preliminary data.</text>
</comment>
<dbReference type="GO" id="GO:0005886">
    <property type="term" value="C:plasma membrane"/>
    <property type="evidence" value="ECO:0007669"/>
    <property type="project" value="UniProtKB-SubCell"/>
</dbReference>
<evidence type="ECO:0000313" key="8">
    <source>
        <dbReference type="Proteomes" id="UP000704738"/>
    </source>
</evidence>
<comment type="subcellular location">
    <subcellularLocation>
        <location evidence="1">Cell membrane</location>
        <topology evidence="1">Multi-pass membrane protein</topology>
    </subcellularLocation>
</comment>
<dbReference type="InterPro" id="IPR050189">
    <property type="entry name" value="MFS_Efflux_Transporters"/>
</dbReference>
<dbReference type="EMBL" id="QJRE01000113">
    <property type="protein sequence ID" value="NWL47467.1"/>
    <property type="molecule type" value="Genomic_DNA"/>
</dbReference>
<name>A0ABD6N9S4_9PSED</name>
<dbReference type="PANTHER" id="PTHR43124">
    <property type="entry name" value="PURINE EFFLUX PUMP PBUE"/>
    <property type="match status" value="1"/>
</dbReference>
<feature type="transmembrane region" description="Helical" evidence="6">
    <location>
        <begin position="80"/>
        <end position="99"/>
    </location>
</feature>
<dbReference type="PANTHER" id="PTHR43124:SF10">
    <property type="entry name" value="PURINE EFFLUX PUMP PBUE"/>
    <property type="match status" value="1"/>
</dbReference>
<dbReference type="InterPro" id="IPR011701">
    <property type="entry name" value="MFS"/>
</dbReference>
<organism evidence="7 8">
    <name type="scientific">Pseudomonas hunanensis</name>
    <dbReference type="NCBI Taxonomy" id="1247546"/>
    <lineage>
        <taxon>Bacteria</taxon>
        <taxon>Pseudomonadati</taxon>
        <taxon>Pseudomonadota</taxon>
        <taxon>Gammaproteobacteria</taxon>
        <taxon>Pseudomonadales</taxon>
        <taxon>Pseudomonadaceae</taxon>
        <taxon>Pseudomonas</taxon>
    </lineage>
</organism>
<evidence type="ECO:0000256" key="1">
    <source>
        <dbReference type="ARBA" id="ARBA00004651"/>
    </source>
</evidence>
<feature type="transmembrane region" description="Helical" evidence="6">
    <location>
        <begin position="289"/>
        <end position="311"/>
    </location>
</feature>
<keyword evidence="4 6" id="KW-1133">Transmembrane helix</keyword>
<reference evidence="7 8" key="1">
    <citation type="submission" date="2018-06" db="EMBL/GenBank/DDBJ databases">
        <title>Bacteria isolated from soil of Wuhan.</title>
        <authorList>
            <person name="Xiang W."/>
            <person name="Huang C."/>
        </authorList>
    </citation>
    <scope>NUCLEOTIDE SEQUENCE [LARGE SCALE GENOMIC DNA]</scope>
    <source>
        <strain evidence="8">xwS4</strain>
    </source>
</reference>
<feature type="transmembrane region" description="Helical" evidence="6">
    <location>
        <begin position="264"/>
        <end position="283"/>
    </location>
</feature>
<feature type="transmembrane region" description="Helical" evidence="6">
    <location>
        <begin position="201"/>
        <end position="225"/>
    </location>
</feature>
<evidence type="ECO:0000256" key="6">
    <source>
        <dbReference type="SAM" id="Phobius"/>
    </source>
</evidence>
<dbReference type="RefSeq" id="WP_179053141.1">
    <property type="nucleotide sequence ID" value="NZ_QJRE01000113.1"/>
</dbReference>
<feature type="transmembrane region" description="Helical" evidence="6">
    <location>
        <begin position="323"/>
        <end position="343"/>
    </location>
</feature>
<accession>A0ABD6N9S4</accession>
<keyword evidence="2" id="KW-1003">Cell membrane</keyword>
<feature type="transmembrane region" description="Helical" evidence="6">
    <location>
        <begin position="157"/>
        <end position="180"/>
    </location>
</feature>